<dbReference type="InterPro" id="IPR020889">
    <property type="entry name" value="LipoPS_assembly_LptD"/>
</dbReference>
<dbReference type="InterPro" id="IPR050218">
    <property type="entry name" value="LptD"/>
</dbReference>
<evidence type="ECO:0000259" key="6">
    <source>
        <dbReference type="Pfam" id="PF04453"/>
    </source>
</evidence>
<dbReference type="Pfam" id="PF04453">
    <property type="entry name" value="LptD"/>
    <property type="match status" value="1"/>
</dbReference>
<organism evidence="7 8">
    <name type="scientific">Ostreibacterium oceani</name>
    <dbReference type="NCBI Taxonomy" id="2654998"/>
    <lineage>
        <taxon>Bacteria</taxon>
        <taxon>Pseudomonadati</taxon>
        <taxon>Pseudomonadota</taxon>
        <taxon>Gammaproteobacteria</taxon>
        <taxon>Cardiobacteriales</taxon>
        <taxon>Ostreibacteriaceae</taxon>
        <taxon>Ostreibacterium</taxon>
    </lineage>
</organism>
<dbReference type="Proteomes" id="UP000471298">
    <property type="component" value="Unassembled WGS sequence"/>
</dbReference>
<feature type="domain" description="LptD C-terminal" evidence="6">
    <location>
        <begin position="283"/>
        <end position="644"/>
    </location>
</feature>
<name>A0A6N7EUS0_9GAMM</name>
<keyword evidence="3 4" id="KW-0998">Cell outer membrane</keyword>
<evidence type="ECO:0000256" key="4">
    <source>
        <dbReference type="HAMAP-Rule" id="MF_01411"/>
    </source>
</evidence>
<evidence type="ECO:0000259" key="5">
    <source>
        <dbReference type="Pfam" id="PF03968"/>
    </source>
</evidence>
<keyword evidence="2 4" id="KW-0472">Membrane</keyword>
<evidence type="ECO:0000256" key="2">
    <source>
        <dbReference type="ARBA" id="ARBA00023136"/>
    </source>
</evidence>
<dbReference type="InParanoid" id="A0A6N7EUS0"/>
<dbReference type="EMBL" id="WHNW01000001">
    <property type="protein sequence ID" value="MPV85179.1"/>
    <property type="molecule type" value="Genomic_DNA"/>
</dbReference>
<comment type="caution">
    <text evidence="7">The sequence shown here is derived from an EMBL/GenBank/DDBJ whole genome shotgun (WGS) entry which is preliminary data.</text>
</comment>
<dbReference type="HAMAP" id="MF_01411">
    <property type="entry name" value="LPS_assembly_LptD"/>
    <property type="match status" value="1"/>
</dbReference>
<sequence length="735" mass="83685" precursor="true">MHMKKTWILWFFTPLFAPGFGVALECPVDTLAPYTWGNNRADERINVSADTSEVSDILASFSGDVAASRGQEIFRANEIHYDRQHEVIHSPQLIYGNPEFAISAGESSYQMGNEQGVFQDLAYYLPKRQALGSAKTLKADRKKQTEALTEATYTTCPRLSPNWSIKARELELNHVTGVAKARHATFRVKDTPIFYLPYVSFPLNDERKTGFLVPEASLSENRGVDLTLPFYINIAANQDATLFPRLMSKRGFMLGGEYRYLLAKLSGTVSANYLPDDQKTNQKRWSFKSAHDYRPNDRIAISALLQRVSDDTYLNDFENTLDLTNESFLDSRLSGSYQFTPNYRFSGRVESYQVVNNAYTTADKPYDILPRLQGNGRWFVGDGWIFNADTELTNFDKADTISGVRVDQSLSAEYFYQNAFAFINPKLGYRFTYYNLRNESADQPTRITRSIPTFSLDSGLFFERQTSWFGRSATQTLEPRLFYLRTPYVNQSAIPDFDTAAIDISYDALFLTNRFNGKDRIGDANQLTTAISTAYLDNQSGRELARLSVGQIQYFQNRKVSLLDSVASASRSSVIGEGSLSLNSRLKLRGLIYHNVDTEQTEKSMLGLTYASGEGNVVSLSHLYDIDSYEQFDFSGAWRLSDQWRGFWRWNYSLQYKKPIDMLAGIEYADCCWAVRLLARQQRDNLGRELSDSTSEDLETTMYLEFVLRGLGNVGNDTTRLLQDVIPGYRKINYE</sequence>
<dbReference type="FunCoup" id="A0A6N7EUS0">
    <property type="interactions" value="121"/>
</dbReference>
<proteinExistence type="inferred from homology"/>
<dbReference type="Pfam" id="PF03968">
    <property type="entry name" value="LptD_N"/>
    <property type="match status" value="1"/>
</dbReference>
<dbReference type="GO" id="GO:1990351">
    <property type="term" value="C:transporter complex"/>
    <property type="evidence" value="ECO:0007669"/>
    <property type="project" value="TreeGrafter"/>
</dbReference>
<dbReference type="GO" id="GO:0015920">
    <property type="term" value="P:lipopolysaccharide transport"/>
    <property type="evidence" value="ECO:0007669"/>
    <property type="project" value="InterPro"/>
</dbReference>
<dbReference type="GO" id="GO:0043165">
    <property type="term" value="P:Gram-negative-bacterium-type cell outer membrane assembly"/>
    <property type="evidence" value="ECO:0007669"/>
    <property type="project" value="UniProtKB-UniRule"/>
</dbReference>
<feature type="domain" description="Organic solvent tolerance-like N-terminal" evidence="5">
    <location>
        <begin position="47"/>
        <end position="177"/>
    </location>
</feature>
<comment type="subunit">
    <text evidence="4">Component of the lipopolysaccharide transport and assembly complex. Interacts with LptE and LptA.</text>
</comment>
<feature type="signal peptide" evidence="4">
    <location>
        <begin position="1"/>
        <end position="23"/>
    </location>
</feature>
<dbReference type="GO" id="GO:0009279">
    <property type="term" value="C:cell outer membrane"/>
    <property type="evidence" value="ECO:0007669"/>
    <property type="project" value="UniProtKB-SubCell"/>
</dbReference>
<protein>
    <recommendedName>
        <fullName evidence="4">LPS-assembly protein LptD</fullName>
    </recommendedName>
</protein>
<evidence type="ECO:0000313" key="8">
    <source>
        <dbReference type="Proteomes" id="UP000471298"/>
    </source>
</evidence>
<keyword evidence="8" id="KW-1185">Reference proteome</keyword>
<comment type="caution">
    <text evidence="4">Lacks conserved residue(s) required for the propagation of feature annotation.</text>
</comment>
<dbReference type="AlphaFoldDB" id="A0A6N7EUS0"/>
<evidence type="ECO:0000256" key="3">
    <source>
        <dbReference type="ARBA" id="ARBA00023237"/>
    </source>
</evidence>
<reference evidence="7 8" key="1">
    <citation type="submission" date="2019-10" db="EMBL/GenBank/DDBJ databases">
        <title>Cardiobacteriales fam. a chemoheterotrophic member of the order Cardiobacteriales, and proposal of Cardiobacteriales fam. nov.</title>
        <authorList>
            <person name="Wang C."/>
        </authorList>
    </citation>
    <scope>NUCLEOTIDE SEQUENCE [LARGE SCALE GENOMIC DNA]</scope>
    <source>
        <strain evidence="7 8">ML27</strain>
    </source>
</reference>
<dbReference type="InterPro" id="IPR007543">
    <property type="entry name" value="LptD_C"/>
</dbReference>
<dbReference type="PANTHER" id="PTHR30189:SF1">
    <property type="entry name" value="LPS-ASSEMBLY PROTEIN LPTD"/>
    <property type="match status" value="1"/>
</dbReference>
<accession>A0A6N7EUS0</accession>
<comment type="function">
    <text evidence="4">Together with LptE, is involved in the assembly of lipopolysaccharide (LPS) at the surface of the outer membrane.</text>
</comment>
<keyword evidence="1 4" id="KW-0732">Signal</keyword>
<feature type="chain" id="PRO_5027184596" description="LPS-assembly protein LptD" evidence="4">
    <location>
        <begin position="24"/>
        <end position="735"/>
    </location>
</feature>
<gene>
    <name evidence="4 7" type="primary">lptD</name>
    <name evidence="7" type="ORF">GCU85_00330</name>
</gene>
<dbReference type="PANTHER" id="PTHR30189">
    <property type="entry name" value="LPS-ASSEMBLY PROTEIN"/>
    <property type="match status" value="1"/>
</dbReference>
<evidence type="ECO:0000256" key="1">
    <source>
        <dbReference type="ARBA" id="ARBA00022729"/>
    </source>
</evidence>
<comment type="subcellular location">
    <subcellularLocation>
        <location evidence="4">Cell outer membrane</location>
    </subcellularLocation>
</comment>
<comment type="similarity">
    <text evidence="4">Belongs to the LptD family.</text>
</comment>
<dbReference type="InterPro" id="IPR005653">
    <property type="entry name" value="OstA-like_N"/>
</dbReference>
<evidence type="ECO:0000313" key="7">
    <source>
        <dbReference type="EMBL" id="MPV85179.1"/>
    </source>
</evidence>